<comment type="similarity">
    <text evidence="1">Belongs to the FAH family.</text>
</comment>
<dbReference type="AlphaFoldDB" id="A0AAJ0LX45"/>
<organism evidence="4 5">
    <name type="scientific">Extremus antarcticus</name>
    <dbReference type="NCBI Taxonomy" id="702011"/>
    <lineage>
        <taxon>Eukaryota</taxon>
        <taxon>Fungi</taxon>
        <taxon>Dikarya</taxon>
        <taxon>Ascomycota</taxon>
        <taxon>Pezizomycotina</taxon>
        <taxon>Dothideomycetes</taxon>
        <taxon>Dothideomycetidae</taxon>
        <taxon>Mycosphaerellales</taxon>
        <taxon>Extremaceae</taxon>
        <taxon>Extremus</taxon>
    </lineage>
</organism>
<dbReference type="Gene3D" id="3.90.850.10">
    <property type="entry name" value="Fumarylacetoacetase-like, C-terminal domain"/>
    <property type="match status" value="1"/>
</dbReference>
<keyword evidence="5" id="KW-1185">Reference proteome</keyword>
<feature type="domain" description="Fumarylacetoacetase-like C-terminal" evidence="3">
    <location>
        <begin position="89"/>
        <end position="302"/>
    </location>
</feature>
<keyword evidence="2" id="KW-0479">Metal-binding</keyword>
<dbReference type="GO" id="GO:0003824">
    <property type="term" value="F:catalytic activity"/>
    <property type="evidence" value="ECO:0007669"/>
    <property type="project" value="InterPro"/>
</dbReference>
<evidence type="ECO:0000256" key="1">
    <source>
        <dbReference type="ARBA" id="ARBA00010211"/>
    </source>
</evidence>
<proteinExistence type="inferred from homology"/>
<dbReference type="InterPro" id="IPR051121">
    <property type="entry name" value="FAH"/>
</dbReference>
<protein>
    <recommendedName>
        <fullName evidence="3">Fumarylacetoacetase-like C-terminal domain-containing protein</fullName>
    </recommendedName>
</protein>
<dbReference type="GO" id="GO:0046872">
    <property type="term" value="F:metal ion binding"/>
    <property type="evidence" value="ECO:0007669"/>
    <property type="project" value="UniProtKB-KW"/>
</dbReference>
<dbReference type="Proteomes" id="UP001271007">
    <property type="component" value="Unassembled WGS sequence"/>
</dbReference>
<dbReference type="PANTHER" id="PTHR42796:SF4">
    <property type="entry name" value="FUMARYLACETOACETATE HYDROLASE DOMAIN-CONTAINING PROTEIN 2A"/>
    <property type="match status" value="1"/>
</dbReference>
<name>A0AAJ0LX45_9PEZI</name>
<dbReference type="InterPro" id="IPR011234">
    <property type="entry name" value="Fumarylacetoacetase-like_C"/>
</dbReference>
<dbReference type="GO" id="GO:0044281">
    <property type="term" value="P:small molecule metabolic process"/>
    <property type="evidence" value="ECO:0007669"/>
    <property type="project" value="UniProtKB-ARBA"/>
</dbReference>
<dbReference type="EMBL" id="JAWDJX010000002">
    <property type="protein sequence ID" value="KAK3058371.1"/>
    <property type="molecule type" value="Genomic_DNA"/>
</dbReference>
<evidence type="ECO:0000313" key="4">
    <source>
        <dbReference type="EMBL" id="KAK3058371.1"/>
    </source>
</evidence>
<dbReference type="PANTHER" id="PTHR42796">
    <property type="entry name" value="FUMARYLACETOACETATE HYDROLASE DOMAIN-CONTAINING PROTEIN 2A-RELATED"/>
    <property type="match status" value="1"/>
</dbReference>
<sequence length="304" mass="32677">MPAFALATYQTEDGSPEAAIVLQDNLYPLSSFDSPVQRKSIKQLLETRADSLPALQTLATSVQTSRQHIQFISTRDVTILTPIPNPAKLLAVGANYKSHLAEMGLPAEKWDPMPFFSCPPSTSLVGPGKTVKYPPTTARFDWECELTVILSKPLRNASVEEAADAIAGYTIGLDLSCRDLLVGGPKGLMDIMRGKAQDTMKPCGPFFVPKECLEAEKAEMRDAAIELSVNGEVMIKGSTAEMVWKPEECLAEISKVVTLEAGDMVLTGTPAGSAKSHGERWLKVGDRVSAGIGGIGTLEVEVIE</sequence>
<gene>
    <name evidence="4" type="ORF">LTR09_001449</name>
</gene>
<accession>A0AAJ0LX45</accession>
<reference evidence="4" key="1">
    <citation type="submission" date="2023-04" db="EMBL/GenBank/DDBJ databases">
        <title>Black Yeasts Isolated from many extreme environments.</title>
        <authorList>
            <person name="Coleine C."/>
            <person name="Stajich J.E."/>
            <person name="Selbmann L."/>
        </authorList>
    </citation>
    <scope>NUCLEOTIDE SEQUENCE</scope>
    <source>
        <strain evidence="4">CCFEE 5312</strain>
    </source>
</reference>
<evidence type="ECO:0000313" key="5">
    <source>
        <dbReference type="Proteomes" id="UP001271007"/>
    </source>
</evidence>
<dbReference type="Pfam" id="PF01557">
    <property type="entry name" value="FAA_hydrolase"/>
    <property type="match status" value="1"/>
</dbReference>
<dbReference type="SUPFAM" id="SSF56529">
    <property type="entry name" value="FAH"/>
    <property type="match status" value="1"/>
</dbReference>
<evidence type="ECO:0000259" key="3">
    <source>
        <dbReference type="Pfam" id="PF01557"/>
    </source>
</evidence>
<comment type="caution">
    <text evidence="4">The sequence shown here is derived from an EMBL/GenBank/DDBJ whole genome shotgun (WGS) entry which is preliminary data.</text>
</comment>
<dbReference type="InterPro" id="IPR036663">
    <property type="entry name" value="Fumarylacetoacetase_C_sf"/>
</dbReference>
<evidence type="ECO:0000256" key="2">
    <source>
        <dbReference type="ARBA" id="ARBA00022723"/>
    </source>
</evidence>